<keyword evidence="3" id="KW-1185">Reference proteome</keyword>
<gene>
    <name evidence="2" type="ORF">LX12_000620</name>
</gene>
<organism evidence="2 3">
    <name type="scientific">Williamsia serinedens</name>
    <dbReference type="NCBI Taxonomy" id="391736"/>
    <lineage>
        <taxon>Bacteria</taxon>
        <taxon>Bacillati</taxon>
        <taxon>Actinomycetota</taxon>
        <taxon>Actinomycetes</taxon>
        <taxon>Mycobacteriales</taxon>
        <taxon>Nocardiaceae</taxon>
        <taxon>Williamsia</taxon>
    </lineage>
</organism>
<evidence type="ECO:0000256" key="1">
    <source>
        <dbReference type="SAM" id="MobiDB-lite"/>
    </source>
</evidence>
<feature type="region of interest" description="Disordered" evidence="1">
    <location>
        <begin position="93"/>
        <end position="116"/>
    </location>
</feature>
<dbReference type="Gene3D" id="2.60.40.1650">
    <property type="entry name" value="Porin MspA (Ig-like beta-sandwich domain)"/>
    <property type="match status" value="1"/>
</dbReference>
<dbReference type="EMBL" id="JAMTCG010000001">
    <property type="protein sequence ID" value="MCP2159456.1"/>
    <property type="molecule type" value="Genomic_DNA"/>
</dbReference>
<protein>
    <submittedName>
        <fullName evidence="2">MspA protein</fullName>
    </submittedName>
</protein>
<proteinExistence type="predicted"/>
<reference evidence="2 3" key="1">
    <citation type="submission" date="2022-06" db="EMBL/GenBank/DDBJ databases">
        <title>Genomic Encyclopedia of Archaeal and Bacterial Type Strains, Phase II (KMG-II): from individual species to whole genera.</title>
        <authorList>
            <person name="Goeker M."/>
        </authorList>
    </citation>
    <scope>NUCLEOTIDE SEQUENCE [LARGE SCALE GENOMIC DNA]</scope>
    <source>
        <strain evidence="2 3">DSM 45037</strain>
    </source>
</reference>
<sequence length="235" mass="23790">MSKNSTALRRAGTLGTMAVIGATAVGLVSQGAANADTFVKLPNGAIRGDDGIVLTRSNEFAQISPSLAANGAGRTAWLSADITLYAPNLKDKKAGPNRGAQSESSSTSGTLGTNSTETNGAAATLSTGYIVGCQVAVGNLTLGGGLSVANIGAALPTATLNGSFSLPLTPGAVSFVVVNSKNIEKKGTYYISYDRAQLQVQGCGGYAQARSYSVVETTGENQQKVTLYGKPFSIG</sequence>
<dbReference type="InterPro" id="IPR015286">
    <property type="entry name" value="Porin_fam_mycobact-type"/>
</dbReference>
<evidence type="ECO:0000313" key="2">
    <source>
        <dbReference type="EMBL" id="MCP2159456.1"/>
    </source>
</evidence>
<feature type="compositionally biased region" description="Low complexity" evidence="1">
    <location>
        <begin position="102"/>
        <end position="116"/>
    </location>
</feature>
<name>A0ABT1GWU1_9NOCA</name>
<comment type="caution">
    <text evidence="2">The sequence shown here is derived from an EMBL/GenBank/DDBJ whole genome shotgun (WGS) entry which is preliminary data.</text>
</comment>
<evidence type="ECO:0000313" key="3">
    <source>
        <dbReference type="Proteomes" id="UP001205740"/>
    </source>
</evidence>
<dbReference type="RefSeq" id="WP_253653025.1">
    <property type="nucleotide sequence ID" value="NZ_BAAAOE010000004.1"/>
</dbReference>
<dbReference type="Pfam" id="PF09203">
    <property type="entry name" value="MspA"/>
    <property type="match status" value="1"/>
</dbReference>
<accession>A0ABT1GWU1</accession>
<dbReference type="Proteomes" id="UP001205740">
    <property type="component" value="Unassembled WGS sequence"/>
</dbReference>